<proteinExistence type="predicted"/>
<organism evidence="1 2">
    <name type="scientific">Panagrolaimus sp. ES5</name>
    <dbReference type="NCBI Taxonomy" id="591445"/>
    <lineage>
        <taxon>Eukaryota</taxon>
        <taxon>Metazoa</taxon>
        <taxon>Ecdysozoa</taxon>
        <taxon>Nematoda</taxon>
        <taxon>Chromadorea</taxon>
        <taxon>Rhabditida</taxon>
        <taxon>Tylenchina</taxon>
        <taxon>Panagrolaimomorpha</taxon>
        <taxon>Panagrolaimoidea</taxon>
        <taxon>Panagrolaimidae</taxon>
        <taxon>Panagrolaimus</taxon>
    </lineage>
</organism>
<dbReference type="WBParaSite" id="ES5_v2.g14768.t1">
    <property type="protein sequence ID" value="ES5_v2.g14768.t1"/>
    <property type="gene ID" value="ES5_v2.g14768"/>
</dbReference>
<reference evidence="2" key="1">
    <citation type="submission" date="2022-11" db="UniProtKB">
        <authorList>
            <consortium name="WormBaseParasite"/>
        </authorList>
    </citation>
    <scope>IDENTIFICATION</scope>
</reference>
<dbReference type="Proteomes" id="UP000887579">
    <property type="component" value="Unplaced"/>
</dbReference>
<name>A0AC34FBV7_9BILA</name>
<sequence length="273" mass="30253">MTESNPESPAAATTTLSESPAIITDPTTTMMSSSTNVSPNIIENVAASLQKIAQAKYKVEDFANRQNDLLTELAEFQSTEDFISRTMKAIGDLNDEKKTHSEIIQSINKDKSDLEEVINNAREEQRQQEEMLAKKYEQLFILMDQLNRLASESGVDELIDQTVVPQNSISLAAQQSLAAARTMIPRQNMMQQMPQQIPNLPPFFFEQLRMTPMHAAMMLQSTMDPSRLFSQSSSAAAAAAASKSSSDSHQSPPMKICQSCKELIHRNAPICPL</sequence>
<evidence type="ECO:0000313" key="2">
    <source>
        <dbReference type="WBParaSite" id="ES5_v2.g14768.t1"/>
    </source>
</evidence>
<evidence type="ECO:0000313" key="1">
    <source>
        <dbReference type="Proteomes" id="UP000887579"/>
    </source>
</evidence>
<accession>A0AC34FBV7</accession>
<protein>
    <submittedName>
        <fullName evidence="2">C4H2-type domain-containing protein</fullName>
    </submittedName>
</protein>